<evidence type="ECO:0000256" key="5">
    <source>
        <dbReference type="ARBA" id="ARBA00022833"/>
    </source>
</evidence>
<feature type="domain" description="Deacetylase sirtuin-type" evidence="9">
    <location>
        <begin position="17"/>
        <end position="247"/>
    </location>
</feature>
<dbReference type="PROSITE" id="PS50305">
    <property type="entry name" value="SIRTUIN"/>
    <property type="match status" value="1"/>
</dbReference>
<evidence type="ECO:0000256" key="1">
    <source>
        <dbReference type="ARBA" id="ARBA00006924"/>
    </source>
</evidence>
<reference evidence="10" key="1">
    <citation type="submission" date="2022-12" db="EMBL/GenBank/DDBJ databases">
        <authorList>
            <person name="Petersen C."/>
        </authorList>
    </citation>
    <scope>NUCLEOTIDE SEQUENCE</scope>
    <source>
        <strain evidence="10">IBT 35675</strain>
    </source>
</reference>
<keyword evidence="5 8" id="KW-0862">Zinc</keyword>
<evidence type="ECO:0000259" key="9">
    <source>
        <dbReference type="PROSITE" id="PS50305"/>
    </source>
</evidence>
<feature type="binding site" evidence="8">
    <location>
        <position position="118"/>
    </location>
    <ligand>
        <name>Zn(2+)</name>
        <dbReference type="ChEBI" id="CHEBI:29105"/>
    </ligand>
</feature>
<feature type="binding site" evidence="8">
    <location>
        <position position="148"/>
    </location>
    <ligand>
        <name>Zn(2+)</name>
        <dbReference type="ChEBI" id="CHEBI:29105"/>
    </ligand>
</feature>
<accession>A0A9W9RVU8</accession>
<dbReference type="GO" id="GO:0005634">
    <property type="term" value="C:nucleus"/>
    <property type="evidence" value="ECO:0007669"/>
    <property type="project" value="TreeGrafter"/>
</dbReference>
<feature type="active site" description="Proton acceptor" evidence="8">
    <location>
        <position position="110"/>
    </location>
</feature>
<sequence>MANNAPKIAAKERREPMAAVDKKAAILVSHIKSSRHFIAFTGAGVSTSAGIPDFRGPDGNWTMRAQGRQQTKTANTLQAIPTLSHMALVELQNREGAGFCRPKEMISELHGNSNREYCKDCDKEYMRDFRAVSNYENGDHDHRTGRKCVLCGGVLLDSIVNFDENLPARDLDLARENAQKADLCLVLGSSLTVTPANGIPEIVGQKEDAKLAICNLQQTPIDDLTSIRIFTEADILMERVMNMLGLPIPPFTLRRRLVVGVETQDDRHRITLTGVESDGTPMTFLQSVRLEGTRRVVRAEPFTIQVRDALEPGAQLKFELEFMGHYNEPNLELVHPYNGSGKGFYLLEYNPLNGAWIVERRASFSKSMPTTDI</sequence>
<dbReference type="GO" id="GO:0003714">
    <property type="term" value="F:transcription corepressor activity"/>
    <property type="evidence" value="ECO:0007669"/>
    <property type="project" value="TreeGrafter"/>
</dbReference>
<dbReference type="InterPro" id="IPR029035">
    <property type="entry name" value="DHS-like_NAD/FAD-binding_dom"/>
</dbReference>
<name>A0A9W9RVU8_PENBR</name>
<organism evidence="10 11">
    <name type="scientific">Penicillium brevicompactum</name>
    <dbReference type="NCBI Taxonomy" id="5074"/>
    <lineage>
        <taxon>Eukaryota</taxon>
        <taxon>Fungi</taxon>
        <taxon>Dikarya</taxon>
        <taxon>Ascomycota</taxon>
        <taxon>Pezizomycotina</taxon>
        <taxon>Eurotiomycetes</taxon>
        <taxon>Eurotiomycetidae</taxon>
        <taxon>Eurotiales</taxon>
        <taxon>Aspergillaceae</taxon>
        <taxon>Penicillium</taxon>
    </lineage>
</organism>
<gene>
    <name evidence="10" type="ORF">N7541_000195</name>
</gene>
<proteinExistence type="inferred from homology"/>
<evidence type="ECO:0000313" key="11">
    <source>
        <dbReference type="Proteomes" id="UP001148299"/>
    </source>
</evidence>
<feature type="binding site" evidence="8">
    <location>
        <position position="151"/>
    </location>
    <ligand>
        <name>Zn(2+)</name>
        <dbReference type="ChEBI" id="CHEBI:29105"/>
    </ligand>
</feature>
<dbReference type="InterPro" id="IPR026591">
    <property type="entry name" value="Sirtuin_cat_small_dom_sf"/>
</dbReference>
<dbReference type="GO" id="GO:0017136">
    <property type="term" value="F:histone deacetylase activity, NAD-dependent"/>
    <property type="evidence" value="ECO:0007669"/>
    <property type="project" value="TreeGrafter"/>
</dbReference>
<evidence type="ECO:0000256" key="6">
    <source>
        <dbReference type="ARBA" id="ARBA00023027"/>
    </source>
</evidence>
<evidence type="ECO:0000256" key="2">
    <source>
        <dbReference type="ARBA" id="ARBA00012928"/>
    </source>
</evidence>
<protein>
    <recommendedName>
        <fullName evidence="2">protein acetyllysine N-acetyltransferase</fullName>
        <ecNumber evidence="2">2.3.1.286</ecNumber>
    </recommendedName>
</protein>
<dbReference type="Pfam" id="PF02146">
    <property type="entry name" value="SIR2"/>
    <property type="match status" value="1"/>
</dbReference>
<comment type="caution">
    <text evidence="10">The sequence shown here is derived from an EMBL/GenBank/DDBJ whole genome shotgun (WGS) entry which is preliminary data.</text>
</comment>
<evidence type="ECO:0000313" key="10">
    <source>
        <dbReference type="EMBL" id="KAJ5366254.1"/>
    </source>
</evidence>
<evidence type="ECO:0000256" key="7">
    <source>
        <dbReference type="ARBA" id="ARBA00038170"/>
    </source>
</evidence>
<dbReference type="InterPro" id="IPR003000">
    <property type="entry name" value="Sirtuin"/>
</dbReference>
<dbReference type="InterPro" id="IPR050134">
    <property type="entry name" value="NAD-dep_sirtuin_deacylases"/>
</dbReference>
<evidence type="ECO:0000256" key="4">
    <source>
        <dbReference type="ARBA" id="ARBA00022723"/>
    </source>
</evidence>
<dbReference type="Gene3D" id="3.30.1600.10">
    <property type="entry name" value="SIR2/SIRT2 'Small Domain"/>
    <property type="match status" value="1"/>
</dbReference>
<dbReference type="InterPro" id="IPR026590">
    <property type="entry name" value="Ssirtuin_cat_dom"/>
</dbReference>
<reference evidence="10" key="2">
    <citation type="journal article" date="2023" name="IMA Fungus">
        <title>Comparative genomic study of the Penicillium genus elucidates a diverse pangenome and 15 lateral gene transfer events.</title>
        <authorList>
            <person name="Petersen C."/>
            <person name="Sorensen T."/>
            <person name="Nielsen M.R."/>
            <person name="Sondergaard T.E."/>
            <person name="Sorensen J.L."/>
            <person name="Fitzpatrick D.A."/>
            <person name="Frisvad J.C."/>
            <person name="Nielsen K.L."/>
        </authorList>
    </citation>
    <scope>NUCLEOTIDE SEQUENCE</scope>
    <source>
        <strain evidence="10">IBT 35675</strain>
    </source>
</reference>
<dbReference type="Gene3D" id="3.40.50.1220">
    <property type="entry name" value="TPP-binding domain"/>
    <property type="match status" value="1"/>
</dbReference>
<comment type="similarity">
    <text evidence="7">Belongs to the sirtuin family. Class IV subfamily.</text>
</comment>
<dbReference type="Proteomes" id="UP001148299">
    <property type="component" value="Unassembled WGS sequence"/>
</dbReference>
<dbReference type="AlphaFoldDB" id="A0A9W9RVU8"/>
<keyword evidence="11" id="KW-1185">Reference proteome</keyword>
<keyword evidence="4 8" id="KW-0479">Metal-binding</keyword>
<dbReference type="GO" id="GO:0070403">
    <property type="term" value="F:NAD+ binding"/>
    <property type="evidence" value="ECO:0007669"/>
    <property type="project" value="InterPro"/>
</dbReference>
<keyword evidence="6" id="KW-0520">NAD</keyword>
<dbReference type="EC" id="2.3.1.286" evidence="2"/>
<dbReference type="GO" id="GO:0000122">
    <property type="term" value="P:negative regulation of transcription by RNA polymerase II"/>
    <property type="evidence" value="ECO:0007669"/>
    <property type="project" value="TreeGrafter"/>
</dbReference>
<dbReference type="GO" id="GO:0046872">
    <property type="term" value="F:metal ion binding"/>
    <property type="evidence" value="ECO:0007669"/>
    <property type="project" value="UniProtKB-KW"/>
</dbReference>
<feature type="binding site" evidence="8">
    <location>
        <position position="121"/>
    </location>
    <ligand>
        <name>Zn(2+)</name>
        <dbReference type="ChEBI" id="CHEBI:29105"/>
    </ligand>
</feature>
<evidence type="ECO:0000256" key="8">
    <source>
        <dbReference type="PROSITE-ProRule" id="PRU00236"/>
    </source>
</evidence>
<dbReference type="EMBL" id="JAPZBR010000001">
    <property type="protein sequence ID" value="KAJ5366254.1"/>
    <property type="molecule type" value="Genomic_DNA"/>
</dbReference>
<dbReference type="PANTHER" id="PTHR11085:SF12">
    <property type="entry name" value="NAD-DEPENDENT PROTEIN DEACYLASE SIRTUIN-6"/>
    <property type="match status" value="1"/>
</dbReference>
<keyword evidence="3" id="KW-0808">Transferase</keyword>
<evidence type="ECO:0000256" key="3">
    <source>
        <dbReference type="ARBA" id="ARBA00022679"/>
    </source>
</evidence>
<dbReference type="PANTHER" id="PTHR11085">
    <property type="entry name" value="NAD-DEPENDENT PROTEIN DEACYLASE SIRTUIN-5, MITOCHONDRIAL-RELATED"/>
    <property type="match status" value="1"/>
</dbReference>
<comment type="similarity">
    <text evidence="1">Belongs to the sirtuin family. Class I subfamily.</text>
</comment>
<dbReference type="SUPFAM" id="SSF52467">
    <property type="entry name" value="DHS-like NAD/FAD-binding domain"/>
    <property type="match status" value="1"/>
</dbReference>